<comment type="caution">
    <text evidence="2">The sequence shown here is derived from an EMBL/GenBank/DDBJ whole genome shotgun (WGS) entry which is preliminary data.</text>
</comment>
<name>A0A9K3DT84_HELAN</name>
<evidence type="ECO:0000313" key="2">
    <source>
        <dbReference type="EMBL" id="KAF5759833.1"/>
    </source>
</evidence>
<proteinExistence type="predicted"/>
<dbReference type="AlphaFoldDB" id="A0A9K3DT84"/>
<evidence type="ECO:0000256" key="1">
    <source>
        <dbReference type="SAM" id="Phobius"/>
    </source>
</evidence>
<dbReference type="Proteomes" id="UP000215914">
    <property type="component" value="Unassembled WGS sequence"/>
</dbReference>
<keyword evidence="1" id="KW-0812">Transmembrane</keyword>
<feature type="transmembrane region" description="Helical" evidence="1">
    <location>
        <begin position="6"/>
        <end position="25"/>
    </location>
</feature>
<reference evidence="2" key="2">
    <citation type="submission" date="2020-06" db="EMBL/GenBank/DDBJ databases">
        <title>Helianthus annuus Genome sequencing and assembly Release 2.</title>
        <authorList>
            <person name="Gouzy J."/>
            <person name="Langlade N."/>
            <person name="Munos S."/>
        </authorList>
    </citation>
    <scope>NUCLEOTIDE SEQUENCE</scope>
    <source>
        <tissue evidence="2">Leaves</tissue>
    </source>
</reference>
<protein>
    <submittedName>
        <fullName evidence="2">Uncharacterized protein</fullName>
    </submittedName>
</protein>
<dbReference type="Gramene" id="mRNA:HanXRQr2_Chr16g0746161">
    <property type="protein sequence ID" value="mRNA:HanXRQr2_Chr16g0746161"/>
    <property type="gene ID" value="HanXRQr2_Chr16g0746161"/>
</dbReference>
<evidence type="ECO:0000313" key="3">
    <source>
        <dbReference type="Proteomes" id="UP000215914"/>
    </source>
</evidence>
<keyword evidence="3" id="KW-1185">Reference proteome</keyword>
<gene>
    <name evidence="2" type="ORF">HanXRQr2_Chr16g0746161</name>
</gene>
<keyword evidence="1" id="KW-0472">Membrane</keyword>
<dbReference type="EMBL" id="MNCJ02000331">
    <property type="protein sequence ID" value="KAF5759833.1"/>
    <property type="molecule type" value="Genomic_DNA"/>
</dbReference>
<sequence>MWYETSIYLWLTSISLYLLTWICIFNQESLKTSKIIRHIKK</sequence>
<accession>A0A9K3DT84</accession>
<reference evidence="2" key="1">
    <citation type="journal article" date="2017" name="Nature">
        <title>The sunflower genome provides insights into oil metabolism, flowering and Asterid evolution.</title>
        <authorList>
            <person name="Badouin H."/>
            <person name="Gouzy J."/>
            <person name="Grassa C.J."/>
            <person name="Murat F."/>
            <person name="Staton S.E."/>
            <person name="Cottret L."/>
            <person name="Lelandais-Briere C."/>
            <person name="Owens G.L."/>
            <person name="Carrere S."/>
            <person name="Mayjonade B."/>
            <person name="Legrand L."/>
            <person name="Gill N."/>
            <person name="Kane N.C."/>
            <person name="Bowers J.E."/>
            <person name="Hubner S."/>
            <person name="Bellec A."/>
            <person name="Berard A."/>
            <person name="Berges H."/>
            <person name="Blanchet N."/>
            <person name="Boniface M.C."/>
            <person name="Brunel D."/>
            <person name="Catrice O."/>
            <person name="Chaidir N."/>
            <person name="Claudel C."/>
            <person name="Donnadieu C."/>
            <person name="Faraut T."/>
            <person name="Fievet G."/>
            <person name="Helmstetter N."/>
            <person name="King M."/>
            <person name="Knapp S.J."/>
            <person name="Lai Z."/>
            <person name="Le Paslier M.C."/>
            <person name="Lippi Y."/>
            <person name="Lorenzon L."/>
            <person name="Mandel J.R."/>
            <person name="Marage G."/>
            <person name="Marchand G."/>
            <person name="Marquand E."/>
            <person name="Bret-Mestries E."/>
            <person name="Morien E."/>
            <person name="Nambeesan S."/>
            <person name="Nguyen T."/>
            <person name="Pegot-Espagnet P."/>
            <person name="Pouilly N."/>
            <person name="Raftis F."/>
            <person name="Sallet E."/>
            <person name="Schiex T."/>
            <person name="Thomas J."/>
            <person name="Vandecasteele C."/>
            <person name="Vares D."/>
            <person name="Vear F."/>
            <person name="Vautrin S."/>
            <person name="Crespi M."/>
            <person name="Mangin B."/>
            <person name="Burke J.M."/>
            <person name="Salse J."/>
            <person name="Munos S."/>
            <person name="Vincourt P."/>
            <person name="Rieseberg L.H."/>
            <person name="Langlade N.B."/>
        </authorList>
    </citation>
    <scope>NUCLEOTIDE SEQUENCE</scope>
    <source>
        <tissue evidence="2">Leaves</tissue>
    </source>
</reference>
<keyword evidence="1" id="KW-1133">Transmembrane helix</keyword>
<organism evidence="2 3">
    <name type="scientific">Helianthus annuus</name>
    <name type="common">Common sunflower</name>
    <dbReference type="NCBI Taxonomy" id="4232"/>
    <lineage>
        <taxon>Eukaryota</taxon>
        <taxon>Viridiplantae</taxon>
        <taxon>Streptophyta</taxon>
        <taxon>Embryophyta</taxon>
        <taxon>Tracheophyta</taxon>
        <taxon>Spermatophyta</taxon>
        <taxon>Magnoliopsida</taxon>
        <taxon>eudicotyledons</taxon>
        <taxon>Gunneridae</taxon>
        <taxon>Pentapetalae</taxon>
        <taxon>asterids</taxon>
        <taxon>campanulids</taxon>
        <taxon>Asterales</taxon>
        <taxon>Asteraceae</taxon>
        <taxon>Asteroideae</taxon>
        <taxon>Heliantheae alliance</taxon>
        <taxon>Heliantheae</taxon>
        <taxon>Helianthus</taxon>
    </lineage>
</organism>